<dbReference type="Gene3D" id="1.10.101.10">
    <property type="entry name" value="PGBD-like superfamily/PGBD"/>
    <property type="match status" value="2"/>
</dbReference>
<dbReference type="SUPFAM" id="SSF47090">
    <property type="entry name" value="PGBD-like"/>
    <property type="match status" value="2"/>
</dbReference>
<dbReference type="RefSeq" id="WP_377929605.1">
    <property type="nucleotide sequence ID" value="NZ_JBHUEM010000045.1"/>
</dbReference>
<comment type="caution">
    <text evidence="6">The sequence shown here is derived from an EMBL/GenBank/DDBJ whole genome shotgun (WGS) entry which is preliminary data.</text>
</comment>
<evidence type="ECO:0000313" key="6">
    <source>
        <dbReference type="EMBL" id="MFD1738395.1"/>
    </source>
</evidence>
<evidence type="ECO:0000313" key="7">
    <source>
        <dbReference type="Proteomes" id="UP001597214"/>
    </source>
</evidence>
<dbReference type="Pfam" id="PF01471">
    <property type="entry name" value="PG_binding_1"/>
    <property type="match status" value="2"/>
</dbReference>
<evidence type="ECO:0000256" key="2">
    <source>
        <dbReference type="ARBA" id="ARBA00022670"/>
    </source>
</evidence>
<comment type="similarity">
    <text evidence="1">Belongs to the peptidase C40 family.</text>
</comment>
<accession>A0ABW4LTD6</accession>
<dbReference type="PANTHER" id="PTHR47053:SF1">
    <property type="entry name" value="MUREIN DD-ENDOPEPTIDASE MEPH-RELATED"/>
    <property type="match status" value="1"/>
</dbReference>
<dbReference type="Pfam" id="PF00877">
    <property type="entry name" value="NLPC_P60"/>
    <property type="match status" value="1"/>
</dbReference>
<keyword evidence="2" id="KW-0645">Protease</keyword>
<dbReference type="PANTHER" id="PTHR47053">
    <property type="entry name" value="MUREIN DD-ENDOPEPTIDASE MEPH-RELATED"/>
    <property type="match status" value="1"/>
</dbReference>
<dbReference type="InterPro" id="IPR002477">
    <property type="entry name" value="Peptidoglycan-bd-like"/>
</dbReference>
<keyword evidence="4" id="KW-0788">Thiol protease</keyword>
<dbReference type="Gene3D" id="3.90.1720.10">
    <property type="entry name" value="endopeptidase domain like (from Nostoc punctiforme)"/>
    <property type="match status" value="1"/>
</dbReference>
<evidence type="ECO:0000256" key="4">
    <source>
        <dbReference type="ARBA" id="ARBA00022807"/>
    </source>
</evidence>
<dbReference type="EMBL" id="JBHUEM010000045">
    <property type="protein sequence ID" value="MFD1738395.1"/>
    <property type="molecule type" value="Genomic_DNA"/>
</dbReference>
<keyword evidence="7" id="KW-1185">Reference proteome</keyword>
<name>A0ABW4LTD6_9BACI</name>
<reference evidence="7" key="1">
    <citation type="journal article" date="2019" name="Int. J. Syst. Evol. Microbiol.">
        <title>The Global Catalogue of Microorganisms (GCM) 10K type strain sequencing project: providing services to taxonomists for standard genome sequencing and annotation.</title>
        <authorList>
            <consortium name="The Broad Institute Genomics Platform"/>
            <consortium name="The Broad Institute Genome Sequencing Center for Infectious Disease"/>
            <person name="Wu L."/>
            <person name="Ma J."/>
        </authorList>
    </citation>
    <scope>NUCLEOTIDE SEQUENCE [LARGE SCALE GENOMIC DNA]</scope>
    <source>
        <strain evidence="7">CCUG 49339</strain>
    </source>
</reference>
<dbReference type="InterPro" id="IPR051202">
    <property type="entry name" value="Peptidase_C40"/>
</dbReference>
<proteinExistence type="inferred from homology"/>
<feature type="domain" description="NlpC/P60" evidence="5">
    <location>
        <begin position="210"/>
        <end position="329"/>
    </location>
</feature>
<evidence type="ECO:0000256" key="1">
    <source>
        <dbReference type="ARBA" id="ARBA00007074"/>
    </source>
</evidence>
<sequence length="332" mass="36788">MKRRNGVGEALFLTSMAAGFVLYTPDHVKANDSYPLIESKEGFDTNQTIRYGYAGHAVKTLQLELKALSFYSSNVDGLYGPKTQAAVKEFQFIHHLKVDGIAGPNTLKKLFTSNVVKSYQEFSTTKLLSGDKGEQVRQLQEKLKKLGYYSYSSDGIFGPLTKEAVRNYQKKYNLQVDGIAGPETLKHLFMNQNVKGKTIVSKNVKTQSSFSVDTSIVKHAKELIGTPYKWGGTSPNGFDCSGFIKYVFSKKGFTIPRTVSDIWNFGVSVSKPSIGDLVFFQTYKKGPSHAGIYLGNGMFVHAGTSSGVTISKMSSSYWSNRYIGAKRLVQFK</sequence>
<dbReference type="PROSITE" id="PS51935">
    <property type="entry name" value="NLPC_P60"/>
    <property type="match status" value="1"/>
</dbReference>
<dbReference type="Proteomes" id="UP001597214">
    <property type="component" value="Unassembled WGS sequence"/>
</dbReference>
<dbReference type="InterPro" id="IPR036365">
    <property type="entry name" value="PGBD-like_sf"/>
</dbReference>
<gene>
    <name evidence="6" type="ORF">ACFSCX_17870</name>
</gene>
<dbReference type="SUPFAM" id="SSF54001">
    <property type="entry name" value="Cysteine proteinases"/>
    <property type="match status" value="1"/>
</dbReference>
<protein>
    <submittedName>
        <fullName evidence="6">Peptidoglycan-binding protein</fullName>
    </submittedName>
</protein>
<dbReference type="InterPro" id="IPR038765">
    <property type="entry name" value="Papain-like_cys_pep_sf"/>
</dbReference>
<keyword evidence="3" id="KW-0378">Hydrolase</keyword>
<evidence type="ECO:0000259" key="5">
    <source>
        <dbReference type="PROSITE" id="PS51935"/>
    </source>
</evidence>
<organism evidence="6 7">
    <name type="scientific">Bacillus salitolerans</name>
    <dbReference type="NCBI Taxonomy" id="1437434"/>
    <lineage>
        <taxon>Bacteria</taxon>
        <taxon>Bacillati</taxon>
        <taxon>Bacillota</taxon>
        <taxon>Bacilli</taxon>
        <taxon>Bacillales</taxon>
        <taxon>Bacillaceae</taxon>
        <taxon>Bacillus</taxon>
    </lineage>
</organism>
<dbReference type="InterPro" id="IPR000064">
    <property type="entry name" value="NLP_P60_dom"/>
</dbReference>
<dbReference type="InterPro" id="IPR036366">
    <property type="entry name" value="PGBDSf"/>
</dbReference>
<evidence type="ECO:0000256" key="3">
    <source>
        <dbReference type="ARBA" id="ARBA00022801"/>
    </source>
</evidence>